<dbReference type="SMART" id="SM00093">
    <property type="entry name" value="SERPIN"/>
    <property type="match status" value="1"/>
</dbReference>
<dbReference type="InterPro" id="IPR042178">
    <property type="entry name" value="Serpin_sf_1"/>
</dbReference>
<dbReference type="CDD" id="cd00172">
    <property type="entry name" value="serpin"/>
    <property type="match status" value="1"/>
</dbReference>
<dbReference type="Proteomes" id="UP000189956">
    <property type="component" value="Unassembled WGS sequence"/>
</dbReference>
<dbReference type="Gene3D" id="3.30.497.10">
    <property type="entry name" value="Antithrombin, subunit I, domain 2"/>
    <property type="match status" value="1"/>
</dbReference>
<dbReference type="InterPro" id="IPR023795">
    <property type="entry name" value="Serpin_CS"/>
</dbReference>
<dbReference type="AlphaFoldDB" id="A0A1T4JPQ5"/>
<dbReference type="PROSITE" id="PS51257">
    <property type="entry name" value="PROKAR_LIPOPROTEIN"/>
    <property type="match status" value="1"/>
</dbReference>
<proteinExistence type="inferred from homology"/>
<evidence type="ECO:0000259" key="2">
    <source>
        <dbReference type="SMART" id="SM00093"/>
    </source>
</evidence>
<dbReference type="SUPFAM" id="SSF56574">
    <property type="entry name" value="Serpins"/>
    <property type="match status" value="1"/>
</dbReference>
<dbReference type="GO" id="GO:0005615">
    <property type="term" value="C:extracellular space"/>
    <property type="evidence" value="ECO:0007669"/>
    <property type="project" value="InterPro"/>
</dbReference>
<feature type="domain" description="Serpin" evidence="2">
    <location>
        <begin position="81"/>
        <end position="446"/>
    </location>
</feature>
<comment type="similarity">
    <text evidence="1">Belongs to the serpin family.</text>
</comment>
<dbReference type="PANTHER" id="PTHR11461">
    <property type="entry name" value="SERINE PROTEASE INHIBITOR, SERPIN"/>
    <property type="match status" value="1"/>
</dbReference>
<dbReference type="Pfam" id="PF00079">
    <property type="entry name" value="Serpin"/>
    <property type="match status" value="1"/>
</dbReference>
<dbReference type="Gene3D" id="2.30.39.10">
    <property type="entry name" value="Alpha-1-antitrypsin, domain 1"/>
    <property type="match status" value="1"/>
</dbReference>
<organism evidence="3 4">
    <name type="scientific">Porphyromonas cangingivalis</name>
    <dbReference type="NCBI Taxonomy" id="36874"/>
    <lineage>
        <taxon>Bacteria</taxon>
        <taxon>Pseudomonadati</taxon>
        <taxon>Bacteroidota</taxon>
        <taxon>Bacteroidia</taxon>
        <taxon>Bacteroidales</taxon>
        <taxon>Porphyromonadaceae</taxon>
        <taxon>Porphyromonas</taxon>
    </lineage>
</organism>
<dbReference type="InterPro" id="IPR042185">
    <property type="entry name" value="Serpin_sf_2"/>
</dbReference>
<dbReference type="RefSeq" id="WP_078735483.1">
    <property type="nucleotide sequence ID" value="NZ_FUWL01000003.1"/>
</dbReference>
<evidence type="ECO:0000313" key="4">
    <source>
        <dbReference type="Proteomes" id="UP000189956"/>
    </source>
</evidence>
<dbReference type="InterPro" id="IPR023796">
    <property type="entry name" value="Serpin_dom"/>
</dbReference>
<accession>A0A1T4JPQ5</accession>
<protein>
    <submittedName>
        <fullName evidence="3">Serpin B</fullName>
    </submittedName>
</protein>
<reference evidence="3 4" key="1">
    <citation type="submission" date="2017-02" db="EMBL/GenBank/DDBJ databases">
        <authorList>
            <person name="Peterson S.W."/>
        </authorList>
    </citation>
    <scope>NUCLEOTIDE SEQUENCE [LARGE SCALE GENOMIC DNA]</scope>
    <source>
        <strain evidence="3 4">ATCC 700135</strain>
    </source>
</reference>
<gene>
    <name evidence="3" type="ORF">SAMN02745205_00244</name>
</gene>
<sequence length="446" mass="50250">MKRHLIYLVGLVVMLLAACKENKSHIPQHPSGPLPADQVTVLSQVDLPELGAEPPVIPNAEELPISSEEKALVEGSNDFAYRLFAQQARRMRGKNLIISPLSWDYALAMVSVGADDDVLADILKTMGWDKEQRSHIPAYHKHLTRHMETSSAYQRIFVSNSLWIDDNSAREVKPEYPKVLKEYFDAGMSVLDLSKIEAVGHINNWVERKTYGKIKDLLSPGIATDQLAFILVNALYFKSPWEAPFDSRMTVDGTFVNAEGKEQSVKMMRAVMTETFVDLPDVQILRIPTEGRAFFVDIILPKDKTAPLTSDFLTKYAPHEVFKKYSRQLNVSVHLPKFKFTTDQLFLMERVRPKDAEELGLLSMLRPNALINMMDNPELRIDKIVQKCMVGWDESGVEAAAATAVIGIKTSPTTPDFEFKVDHPFFFAITHAGSDKLMFVGQVNKI</sequence>
<dbReference type="InterPro" id="IPR036186">
    <property type="entry name" value="Serpin_sf"/>
</dbReference>
<dbReference type="PROSITE" id="PS00284">
    <property type="entry name" value="SERPIN"/>
    <property type="match status" value="1"/>
</dbReference>
<dbReference type="PANTHER" id="PTHR11461:SF211">
    <property type="entry name" value="GH10112P-RELATED"/>
    <property type="match status" value="1"/>
</dbReference>
<dbReference type="InterPro" id="IPR000215">
    <property type="entry name" value="Serpin_fam"/>
</dbReference>
<dbReference type="EMBL" id="FUWL01000003">
    <property type="protein sequence ID" value="SJZ32111.1"/>
    <property type="molecule type" value="Genomic_DNA"/>
</dbReference>
<dbReference type="GO" id="GO:0004867">
    <property type="term" value="F:serine-type endopeptidase inhibitor activity"/>
    <property type="evidence" value="ECO:0007669"/>
    <property type="project" value="InterPro"/>
</dbReference>
<name>A0A1T4JPQ5_PORCN</name>
<evidence type="ECO:0000313" key="3">
    <source>
        <dbReference type="EMBL" id="SJZ32111.1"/>
    </source>
</evidence>
<evidence type="ECO:0000256" key="1">
    <source>
        <dbReference type="RuleBase" id="RU000411"/>
    </source>
</evidence>